<dbReference type="Gene3D" id="3.65.10.10">
    <property type="entry name" value="Enolpyruvate transferase domain"/>
    <property type="match status" value="2"/>
</dbReference>
<evidence type="ECO:0000259" key="10">
    <source>
        <dbReference type="Pfam" id="PF00275"/>
    </source>
</evidence>
<dbReference type="PIRSF" id="PIRSF000505">
    <property type="entry name" value="EPSPS"/>
    <property type="match status" value="1"/>
</dbReference>
<dbReference type="CDD" id="cd01556">
    <property type="entry name" value="EPSP_synthase"/>
    <property type="match status" value="1"/>
</dbReference>
<sequence>MHVFLKEESGMSEQKTVSFERPVLRGTLQVPGDKSISHRAVMLGSIATGKTTISGFLDGEDCLSTIDMFRKLGVSITREGTDVVVDSPGISAWQTPTETLDAGNSGTTARLMLGILSGSPVTSTMCGDQYLSKRPMKRVTGPLGLMGANITSDEHDDYLPLTVHGTKLAAIDYQMPVASAQVKSAVLLAGLQAEGETSVTEMVVSRDHTERMLNQFGAELTQEGKTIRIQGGQQLSGTDVVVPGDISSAAFFMVAAAMVEDSEVSFEKVGLNPTRTGILDVLKAMGVRLEQSQEQGFSGERYGTVKIMYSKLNATEIGGELIPRLIDELPVLALLATQAKGRTIITDAEELRVKETDRIEAVATELRKLGADIETTPDGMIINGPTPLTGATLQSYGDHRLGMMAAVAGLITSGPVHIENPSCIAISYPQFFEDLLHLANG</sequence>
<feature type="binding site" evidence="9">
    <location>
        <position position="134"/>
    </location>
    <ligand>
        <name>phosphoenolpyruvate</name>
        <dbReference type="ChEBI" id="CHEBI:58702"/>
    </ligand>
</feature>
<evidence type="ECO:0000256" key="6">
    <source>
        <dbReference type="ARBA" id="ARBA00022679"/>
    </source>
</evidence>
<feature type="binding site" evidence="9">
    <location>
        <position position="358"/>
    </location>
    <ligand>
        <name>phosphoenolpyruvate</name>
        <dbReference type="ChEBI" id="CHEBI:58702"/>
    </ligand>
</feature>
<dbReference type="PANTHER" id="PTHR21090:SF5">
    <property type="entry name" value="PENTAFUNCTIONAL AROM POLYPEPTIDE"/>
    <property type="match status" value="1"/>
</dbReference>
<dbReference type="UniPathway" id="UPA00053">
    <property type="reaction ID" value="UER00089"/>
</dbReference>
<dbReference type="EMBL" id="AFPZ01000014">
    <property type="protein sequence ID" value="EGQ27562.1"/>
    <property type="molecule type" value="Genomic_DNA"/>
</dbReference>
<keyword evidence="6 9" id="KW-0808">Transferase</keyword>
<evidence type="ECO:0000256" key="8">
    <source>
        <dbReference type="ARBA" id="ARBA00044633"/>
    </source>
</evidence>
<dbReference type="GO" id="GO:0003866">
    <property type="term" value="F:3-phosphoshikimate 1-carboxyvinyltransferase activity"/>
    <property type="evidence" value="ECO:0007669"/>
    <property type="project" value="UniProtKB-UniRule"/>
</dbReference>
<evidence type="ECO:0000256" key="9">
    <source>
        <dbReference type="HAMAP-Rule" id="MF_00210"/>
    </source>
</evidence>
<comment type="caution">
    <text evidence="9">Lacks conserved residue(s) required for the propagation of feature annotation.</text>
</comment>
<dbReference type="GO" id="GO:0009073">
    <property type="term" value="P:aromatic amino acid family biosynthetic process"/>
    <property type="evidence" value="ECO:0007669"/>
    <property type="project" value="UniProtKB-KW"/>
</dbReference>
<feature type="binding site" evidence="9">
    <location>
        <position position="179"/>
    </location>
    <ligand>
        <name>3-phosphoshikimate</name>
        <dbReference type="ChEBI" id="CHEBI:145989"/>
    </ligand>
</feature>
<evidence type="ECO:0000256" key="2">
    <source>
        <dbReference type="ARBA" id="ARBA00004811"/>
    </source>
</evidence>
<comment type="subunit">
    <text evidence="9">Monomer.</text>
</comment>
<dbReference type="InterPro" id="IPR023193">
    <property type="entry name" value="EPSP_synthase_CS"/>
</dbReference>
<feature type="binding site" evidence="9">
    <location>
        <position position="400"/>
    </location>
    <ligand>
        <name>phosphoenolpyruvate</name>
        <dbReference type="ChEBI" id="CHEBI:58702"/>
    </ligand>
</feature>
<reference evidence="11 12" key="1">
    <citation type="submission" date="2011-04" db="EMBL/GenBank/DDBJ databases">
        <authorList>
            <person name="Muzny D."/>
            <person name="Qin X."/>
            <person name="Deng J."/>
            <person name="Jiang H."/>
            <person name="Liu Y."/>
            <person name="Qu J."/>
            <person name="Song X.-Z."/>
            <person name="Zhang L."/>
            <person name="Thornton R."/>
            <person name="Coyle M."/>
            <person name="Francisco L."/>
            <person name="Jackson L."/>
            <person name="Javaid M."/>
            <person name="Korchina V."/>
            <person name="Kovar C."/>
            <person name="Mata R."/>
            <person name="Mathew T."/>
            <person name="Ngo R."/>
            <person name="Nguyen L."/>
            <person name="Nguyen N."/>
            <person name="Okwuonu G."/>
            <person name="Ongeri F."/>
            <person name="Pham C."/>
            <person name="Simmons D."/>
            <person name="Wilczek-Boney K."/>
            <person name="Hale W."/>
            <person name="Jakkamsetti A."/>
            <person name="Pham P."/>
            <person name="Ruth R."/>
            <person name="San Lucas F."/>
            <person name="Warren J."/>
            <person name="Zhang J."/>
            <person name="Zhao Z."/>
            <person name="Zhou C."/>
            <person name="Zhu D."/>
            <person name="Lee S."/>
            <person name="Bess C."/>
            <person name="Blankenburg K."/>
            <person name="Forbes L."/>
            <person name="Fu Q."/>
            <person name="Gubbala S."/>
            <person name="Hirani K."/>
            <person name="Jayaseelan J.C."/>
            <person name="Lara F."/>
            <person name="Munidasa M."/>
            <person name="Palculict T."/>
            <person name="Patil S."/>
            <person name="Pu L.-L."/>
            <person name="Saada N."/>
            <person name="Tang L."/>
            <person name="Weissenberger G."/>
            <person name="Zhu Y."/>
            <person name="Hemphill L."/>
            <person name="Shang Y."/>
            <person name="Youmans B."/>
            <person name="Ayvaz T."/>
            <person name="Ross M."/>
            <person name="Santibanez J."/>
            <person name="Aqrawi P."/>
            <person name="Gross S."/>
            <person name="Joshi V."/>
            <person name="Fowler G."/>
            <person name="Nazareth L."/>
            <person name="Reid J."/>
            <person name="Worley K."/>
            <person name="Petrosino J."/>
            <person name="Highlander S."/>
            <person name="Gibbs R."/>
        </authorList>
    </citation>
    <scope>NUCLEOTIDE SEQUENCE [LARGE SCALE GENOMIC DNA]</scope>
    <source>
        <strain evidence="11 12">2681</strain>
    </source>
</reference>
<dbReference type="InterPro" id="IPR006264">
    <property type="entry name" value="EPSP_synthase"/>
</dbReference>
<dbReference type="GO" id="GO:0005737">
    <property type="term" value="C:cytoplasm"/>
    <property type="evidence" value="ECO:0007669"/>
    <property type="project" value="UniProtKB-SubCell"/>
</dbReference>
<feature type="domain" description="Enolpyruvate transferase" evidence="10">
    <location>
        <begin position="24"/>
        <end position="435"/>
    </location>
</feature>
<dbReference type="eggNOG" id="COG0128">
    <property type="taxonomic scope" value="Bacteria"/>
</dbReference>
<organism evidence="11 12">
    <name type="scientific">Sporosarcina newyorkensis 2681</name>
    <dbReference type="NCBI Taxonomy" id="1027292"/>
    <lineage>
        <taxon>Bacteria</taxon>
        <taxon>Bacillati</taxon>
        <taxon>Bacillota</taxon>
        <taxon>Bacilli</taxon>
        <taxon>Bacillales</taxon>
        <taxon>Caryophanaceae</taxon>
        <taxon>Sporosarcina</taxon>
    </lineage>
</organism>
<keyword evidence="5 9" id="KW-0028">Amino-acid biosynthesis</keyword>
<protein>
    <recommendedName>
        <fullName evidence="9">3-phosphoshikimate 1-carboxyvinyltransferase</fullName>
        <ecNumber evidence="9">2.5.1.19</ecNumber>
    </recommendedName>
    <alternativeName>
        <fullName evidence="9">5-enolpyruvylshikimate-3-phosphate synthase</fullName>
        <shortName evidence="9">EPSP synthase</shortName>
        <shortName evidence="9">EPSPS</shortName>
    </alternativeName>
</protein>
<evidence type="ECO:0000313" key="12">
    <source>
        <dbReference type="Proteomes" id="UP000005316"/>
    </source>
</evidence>
<dbReference type="Pfam" id="PF00275">
    <property type="entry name" value="EPSP_synthase"/>
    <property type="match status" value="1"/>
</dbReference>
<comment type="catalytic activity">
    <reaction evidence="8">
        <text>3-phosphoshikimate + phosphoenolpyruvate = 5-O-(1-carboxyvinyl)-3-phosphoshikimate + phosphate</text>
        <dbReference type="Rhea" id="RHEA:21256"/>
        <dbReference type="ChEBI" id="CHEBI:43474"/>
        <dbReference type="ChEBI" id="CHEBI:57701"/>
        <dbReference type="ChEBI" id="CHEBI:58702"/>
        <dbReference type="ChEBI" id="CHEBI:145989"/>
        <dbReference type="EC" id="2.5.1.19"/>
    </reaction>
    <physiologicalReaction direction="left-to-right" evidence="8">
        <dbReference type="Rhea" id="RHEA:21257"/>
    </physiologicalReaction>
</comment>
<feature type="binding site" evidence="9">
    <location>
        <position position="34"/>
    </location>
    <ligand>
        <name>3-phosphoshikimate</name>
        <dbReference type="ChEBI" id="CHEBI:145989"/>
    </ligand>
</feature>
<dbReference type="GO" id="GO:0009423">
    <property type="term" value="P:chorismate biosynthetic process"/>
    <property type="evidence" value="ECO:0007669"/>
    <property type="project" value="UniProtKB-UniRule"/>
</dbReference>
<dbReference type="InterPro" id="IPR001986">
    <property type="entry name" value="Enolpyruvate_Tfrase_dom"/>
</dbReference>
<proteinExistence type="inferred from homology"/>
<evidence type="ECO:0000256" key="1">
    <source>
        <dbReference type="ARBA" id="ARBA00002174"/>
    </source>
</evidence>
<comment type="function">
    <text evidence="1 9">Catalyzes the transfer of the enolpyruvyl moiety of phosphoenolpyruvate (PEP) to the 5-hydroxyl of shikimate-3-phosphate (S3P) to produce enolpyruvyl shikimate-3-phosphate and inorganic phosphate.</text>
</comment>
<dbReference type="NCBIfam" id="TIGR01356">
    <property type="entry name" value="aroA"/>
    <property type="match status" value="1"/>
</dbReference>
<feature type="binding site" evidence="9">
    <location>
        <position position="327"/>
    </location>
    <ligand>
        <name>3-phosphoshikimate</name>
        <dbReference type="ChEBI" id="CHEBI:145989"/>
    </ligand>
</feature>
<dbReference type="PROSITE" id="PS00885">
    <property type="entry name" value="EPSP_SYNTHASE_2"/>
    <property type="match status" value="1"/>
</dbReference>
<name>F9DNR9_9BACL</name>
<evidence type="ECO:0000256" key="5">
    <source>
        <dbReference type="ARBA" id="ARBA00022605"/>
    </source>
</evidence>
<feature type="active site" description="Proton acceptor" evidence="9">
    <location>
        <position position="327"/>
    </location>
</feature>
<feature type="binding site" evidence="9">
    <location>
        <position position="39"/>
    </location>
    <ligand>
        <name>3-phosphoshikimate</name>
        <dbReference type="ChEBI" id="CHEBI:145989"/>
    </ligand>
</feature>
<feature type="binding site" evidence="9">
    <location>
        <position position="181"/>
    </location>
    <ligand>
        <name>phosphoenolpyruvate</name>
        <dbReference type="ChEBI" id="CHEBI:58702"/>
    </ligand>
</feature>
<comment type="caution">
    <text evidence="11">The sequence shown here is derived from an EMBL/GenBank/DDBJ whole genome shotgun (WGS) entry which is preliminary data.</text>
</comment>
<dbReference type="FunFam" id="3.65.10.10:FF:000005">
    <property type="entry name" value="3-phosphoshikimate 1-carboxyvinyltransferase"/>
    <property type="match status" value="1"/>
</dbReference>
<feature type="binding site" evidence="9">
    <location>
        <position position="35"/>
    </location>
    <ligand>
        <name>3-phosphoshikimate</name>
        <dbReference type="ChEBI" id="CHEBI:145989"/>
    </ligand>
</feature>
<dbReference type="FunFam" id="3.65.10.10:FF:000006">
    <property type="entry name" value="3-phosphoshikimate 1-carboxyvinyltransferase"/>
    <property type="match status" value="1"/>
</dbReference>
<dbReference type="HAMAP" id="MF_00210">
    <property type="entry name" value="EPSP_synth"/>
    <property type="match status" value="1"/>
</dbReference>
<evidence type="ECO:0000256" key="3">
    <source>
        <dbReference type="ARBA" id="ARBA00009948"/>
    </source>
</evidence>
<feature type="binding site" evidence="9">
    <location>
        <position position="181"/>
    </location>
    <ligand>
        <name>3-phosphoshikimate</name>
        <dbReference type="ChEBI" id="CHEBI:145989"/>
    </ligand>
</feature>
<feature type="binding site" evidence="9">
    <location>
        <position position="354"/>
    </location>
    <ligand>
        <name>3-phosphoshikimate</name>
        <dbReference type="ChEBI" id="CHEBI:145989"/>
    </ligand>
</feature>
<dbReference type="InterPro" id="IPR036968">
    <property type="entry name" value="Enolpyruvate_Tfrase_sf"/>
</dbReference>
<comment type="similarity">
    <text evidence="3 9">Belongs to the EPSP synthase family.</text>
</comment>
<comment type="subcellular location">
    <subcellularLocation>
        <location evidence="9">Cytoplasm</location>
    </subcellularLocation>
</comment>
<evidence type="ECO:0000313" key="11">
    <source>
        <dbReference type="EMBL" id="EGQ27562.1"/>
    </source>
</evidence>
<dbReference type="AlphaFoldDB" id="F9DNR9"/>
<evidence type="ECO:0000256" key="7">
    <source>
        <dbReference type="ARBA" id="ARBA00023141"/>
    </source>
</evidence>
<dbReference type="InterPro" id="IPR013792">
    <property type="entry name" value="RNA3'P_cycl/enolpyr_Trfase_a/b"/>
</dbReference>
<dbReference type="HOGENOM" id="CLU_024321_0_1_9"/>
<comment type="pathway">
    <text evidence="2 9">Metabolic intermediate biosynthesis; chorismate biosynthesis; chorismate from D-erythrose 4-phosphate and phosphoenolpyruvate: step 6/7.</text>
</comment>
<dbReference type="PANTHER" id="PTHR21090">
    <property type="entry name" value="AROM/DEHYDROQUINATE SYNTHASE"/>
    <property type="match status" value="1"/>
</dbReference>
<feature type="binding site" evidence="9">
    <location>
        <position position="106"/>
    </location>
    <ligand>
        <name>phosphoenolpyruvate</name>
        <dbReference type="ChEBI" id="CHEBI:58702"/>
    </ligand>
</feature>
<dbReference type="GO" id="GO:0008652">
    <property type="term" value="P:amino acid biosynthetic process"/>
    <property type="evidence" value="ECO:0007669"/>
    <property type="project" value="UniProtKB-KW"/>
</dbReference>
<keyword evidence="7 9" id="KW-0057">Aromatic amino acid biosynthesis</keyword>
<gene>
    <name evidence="9 11" type="primary">aroA</name>
    <name evidence="11" type="ORF">HMPREF9372_0449</name>
</gene>
<keyword evidence="4 9" id="KW-0963">Cytoplasm</keyword>
<accession>F9DNR9</accession>
<dbReference type="PROSITE" id="PS00104">
    <property type="entry name" value="EPSP_SYNTHASE_1"/>
    <property type="match status" value="1"/>
</dbReference>
<evidence type="ECO:0000256" key="4">
    <source>
        <dbReference type="ARBA" id="ARBA00022490"/>
    </source>
</evidence>
<dbReference type="Proteomes" id="UP000005316">
    <property type="component" value="Unassembled WGS sequence"/>
</dbReference>
<dbReference type="EC" id="2.5.1.19" evidence="9"/>
<feature type="binding site" evidence="9">
    <location>
        <position position="34"/>
    </location>
    <ligand>
        <name>phosphoenolpyruvate</name>
        <dbReference type="ChEBI" id="CHEBI:58702"/>
    </ligand>
</feature>
<dbReference type="SUPFAM" id="SSF55205">
    <property type="entry name" value="EPT/RTPC-like"/>
    <property type="match status" value="1"/>
</dbReference>
<dbReference type="STRING" id="759851.SAMN04244570_0516"/>